<dbReference type="KEGG" id="lji:ELX58_03985"/>
<protein>
    <recommendedName>
        <fullName evidence="3">DUF1657 domain-containing protein</fullName>
    </recommendedName>
</protein>
<dbReference type="AlphaFoldDB" id="A0A4P6ZKL2"/>
<evidence type="ECO:0000313" key="1">
    <source>
        <dbReference type="EMBL" id="QBP18311.1"/>
    </source>
</evidence>
<sequence>MVDKQSLDYLDQSIDDLSRASSKLYLAEQNIKNENDNDDNEVLLEFIDNIYTNVMESMHELKAKQHLYKKYPNS</sequence>
<dbReference type="RefSeq" id="WP_133441870.1">
    <property type="nucleotide sequence ID" value="NZ_CP034726.1"/>
</dbReference>
<reference evidence="2" key="1">
    <citation type="submission" date="2018-12" db="EMBL/GenBank/DDBJ databases">
        <title>A new species of lactobacillus.</title>
        <authorList>
            <person name="Jian Y."/>
            <person name="Xin L."/>
            <person name="Hong Z.J."/>
            <person name="Ming L.Z."/>
            <person name="Hong X.Z."/>
        </authorList>
    </citation>
    <scope>NUCLEOTIDE SEQUENCE [LARGE SCALE GENOMIC DNA]</scope>
    <source>
        <strain evidence="2">HSLZ-75</strain>
    </source>
</reference>
<dbReference type="EMBL" id="CP034726">
    <property type="protein sequence ID" value="QBP18311.1"/>
    <property type="molecule type" value="Genomic_DNA"/>
</dbReference>
<gene>
    <name evidence="1" type="ORF">ELX58_03985</name>
</gene>
<proteinExistence type="predicted"/>
<dbReference type="Proteomes" id="UP000294321">
    <property type="component" value="Chromosome"/>
</dbReference>
<organism evidence="1 2">
    <name type="scientific">Acetilactobacillus jinshanensis</name>
    <dbReference type="NCBI Taxonomy" id="1720083"/>
    <lineage>
        <taxon>Bacteria</taxon>
        <taxon>Bacillati</taxon>
        <taxon>Bacillota</taxon>
        <taxon>Bacilli</taxon>
        <taxon>Lactobacillales</taxon>
        <taxon>Lactobacillaceae</taxon>
        <taxon>Acetilactobacillus</taxon>
    </lineage>
</organism>
<name>A0A4P6ZKL2_9LACO</name>
<accession>A0A4P6ZKL2</accession>
<keyword evidence="2" id="KW-1185">Reference proteome</keyword>
<evidence type="ECO:0008006" key="3">
    <source>
        <dbReference type="Google" id="ProtNLM"/>
    </source>
</evidence>
<evidence type="ECO:0000313" key="2">
    <source>
        <dbReference type="Proteomes" id="UP000294321"/>
    </source>
</evidence>